<dbReference type="InterPro" id="IPR027417">
    <property type="entry name" value="P-loop_NTPase"/>
</dbReference>
<dbReference type="GeneID" id="27899724"/>
<dbReference type="GO" id="GO:0005634">
    <property type="term" value="C:nucleus"/>
    <property type="evidence" value="ECO:0007669"/>
    <property type="project" value="TreeGrafter"/>
</dbReference>
<evidence type="ECO:0000256" key="5">
    <source>
        <dbReference type="SAM" id="MobiDB-lite"/>
    </source>
</evidence>
<dbReference type="GO" id="GO:0005525">
    <property type="term" value="F:GTP binding"/>
    <property type="evidence" value="ECO:0007669"/>
    <property type="project" value="UniProtKB-UniRule"/>
</dbReference>
<keyword evidence="2 4" id="KW-0547">Nucleotide-binding</keyword>
<dbReference type="PANTHER" id="PTHR11259">
    <property type="entry name" value="RAS-RELATED GTP BINDING RAG/GTR YEAST"/>
    <property type="match status" value="1"/>
</dbReference>
<comment type="function">
    <text evidence="4">GTPase involved in activation of the TORC1 signaling pathway, which promotes growth and represses autophagy in nutrient-rich conditions.</text>
</comment>
<dbReference type="AlphaFoldDB" id="N1QH93"/>
<dbReference type="PANTHER" id="PTHR11259:SF1">
    <property type="entry name" value="RAS-RELATED GTP-BINDING PROTEIN"/>
    <property type="match status" value="1"/>
</dbReference>
<evidence type="ECO:0000313" key="6">
    <source>
        <dbReference type="EMBL" id="EMF11814.1"/>
    </source>
</evidence>
<dbReference type="GO" id="GO:1904262">
    <property type="term" value="P:negative regulation of TORC1 signaling"/>
    <property type="evidence" value="ECO:0007669"/>
    <property type="project" value="EnsemblFungi"/>
</dbReference>
<dbReference type="GO" id="GO:1990131">
    <property type="term" value="C:Gtr1-Gtr2 GTPase complex"/>
    <property type="evidence" value="ECO:0007669"/>
    <property type="project" value="UniProtKB-UniRule"/>
</dbReference>
<evidence type="ECO:0000256" key="3">
    <source>
        <dbReference type="ARBA" id="ARBA00023134"/>
    </source>
</evidence>
<reference evidence="6 7" key="1">
    <citation type="journal article" date="2012" name="PLoS Pathog.">
        <title>Diverse lifestyles and strategies of plant pathogenesis encoded in the genomes of eighteen Dothideomycetes fungi.</title>
        <authorList>
            <person name="Ohm R.A."/>
            <person name="Feau N."/>
            <person name="Henrissat B."/>
            <person name="Schoch C.L."/>
            <person name="Horwitz B.A."/>
            <person name="Barry K.W."/>
            <person name="Condon B.J."/>
            <person name="Copeland A.C."/>
            <person name="Dhillon B."/>
            <person name="Glaser F."/>
            <person name="Hesse C.N."/>
            <person name="Kosti I."/>
            <person name="LaButti K."/>
            <person name="Lindquist E.A."/>
            <person name="Lucas S."/>
            <person name="Salamov A.A."/>
            <person name="Bradshaw R.E."/>
            <person name="Ciuffetti L."/>
            <person name="Hamelin R.C."/>
            <person name="Kema G.H.J."/>
            <person name="Lawrence C."/>
            <person name="Scott J.A."/>
            <person name="Spatafora J.W."/>
            <person name="Turgeon B.G."/>
            <person name="de Wit P.J.G.M."/>
            <person name="Zhong S."/>
            <person name="Goodwin S.B."/>
            <person name="Grigoriev I.V."/>
        </authorList>
    </citation>
    <scope>NUCLEOTIDE SEQUENCE [LARGE SCALE GENOMIC DNA]</scope>
    <source>
        <strain evidence="6 7">SO2202</strain>
    </source>
</reference>
<dbReference type="Gene3D" id="3.30.450.190">
    <property type="match status" value="1"/>
</dbReference>
<gene>
    <name evidence="6" type="ORF">SEPMUDRAFT_133799</name>
</gene>
<dbReference type="CDD" id="cd11384">
    <property type="entry name" value="RagA_like"/>
    <property type="match status" value="1"/>
</dbReference>
<dbReference type="RefSeq" id="XP_016759935.1">
    <property type="nucleotide sequence ID" value="XM_016902587.1"/>
</dbReference>
<dbReference type="OrthoDB" id="10020193at2759"/>
<feature type="compositionally biased region" description="Low complexity" evidence="5">
    <location>
        <begin position="332"/>
        <end position="353"/>
    </location>
</feature>
<dbReference type="SUPFAM" id="SSF52540">
    <property type="entry name" value="P-loop containing nucleoside triphosphate hydrolases"/>
    <property type="match status" value="1"/>
</dbReference>
<dbReference type="InterPro" id="IPR039397">
    <property type="entry name" value="RagA/B"/>
</dbReference>
<proteinExistence type="inferred from homology"/>
<feature type="compositionally biased region" description="Acidic residues" evidence="5">
    <location>
        <begin position="367"/>
        <end position="376"/>
    </location>
</feature>
<evidence type="ECO:0000256" key="4">
    <source>
        <dbReference type="RuleBase" id="RU367014"/>
    </source>
</evidence>
<dbReference type="Proteomes" id="UP000016931">
    <property type="component" value="Unassembled WGS sequence"/>
</dbReference>
<dbReference type="GO" id="GO:0000329">
    <property type="term" value="C:fungal-type vacuole membrane"/>
    <property type="evidence" value="ECO:0007669"/>
    <property type="project" value="EnsemblFungi"/>
</dbReference>
<evidence type="ECO:0000256" key="1">
    <source>
        <dbReference type="ARBA" id="ARBA00007756"/>
    </source>
</evidence>
<accession>N1QH93</accession>
<keyword evidence="7" id="KW-1185">Reference proteome</keyword>
<dbReference type="NCBIfam" id="TIGR00231">
    <property type="entry name" value="small_GTP"/>
    <property type="match status" value="1"/>
</dbReference>
<dbReference type="Gene3D" id="3.40.50.300">
    <property type="entry name" value="P-loop containing nucleotide triphosphate hydrolases"/>
    <property type="match status" value="1"/>
</dbReference>
<dbReference type="HOGENOM" id="CLU_044099_0_0_1"/>
<comment type="subunit">
    <text evidence="4">Component of the GSE complex.</text>
</comment>
<comment type="similarity">
    <text evidence="1 4">Belongs to the GTR/RAG GTP-binding protein family.</text>
</comment>
<dbReference type="OMA" id="LIPNMQD"/>
<dbReference type="GO" id="GO:0003924">
    <property type="term" value="F:GTPase activity"/>
    <property type="evidence" value="ECO:0007669"/>
    <property type="project" value="UniProtKB-UniRule"/>
</dbReference>
<dbReference type="InterPro" id="IPR006762">
    <property type="entry name" value="Gtr1_RagA"/>
</dbReference>
<dbReference type="EMBL" id="KB456265">
    <property type="protein sequence ID" value="EMF11814.1"/>
    <property type="molecule type" value="Genomic_DNA"/>
</dbReference>
<name>N1QH93_SPHMS</name>
<dbReference type="eggNOG" id="KOG3886">
    <property type="taxonomic scope" value="Eukaryota"/>
</dbReference>
<dbReference type="GO" id="GO:0009267">
    <property type="term" value="P:cellular response to starvation"/>
    <property type="evidence" value="ECO:0007669"/>
    <property type="project" value="TreeGrafter"/>
</dbReference>
<dbReference type="GO" id="GO:0010507">
    <property type="term" value="P:negative regulation of autophagy"/>
    <property type="evidence" value="ECO:0007669"/>
    <property type="project" value="TreeGrafter"/>
</dbReference>
<organism evidence="6 7">
    <name type="scientific">Sphaerulina musiva (strain SO2202)</name>
    <name type="common">Poplar stem canker fungus</name>
    <name type="synonym">Septoria musiva</name>
    <dbReference type="NCBI Taxonomy" id="692275"/>
    <lineage>
        <taxon>Eukaryota</taxon>
        <taxon>Fungi</taxon>
        <taxon>Dikarya</taxon>
        <taxon>Ascomycota</taxon>
        <taxon>Pezizomycotina</taxon>
        <taxon>Dothideomycetes</taxon>
        <taxon>Dothideomycetidae</taxon>
        <taxon>Mycosphaerellales</taxon>
        <taxon>Mycosphaerellaceae</taxon>
        <taxon>Sphaerulina</taxon>
    </lineage>
</organism>
<dbReference type="FunFam" id="3.40.50.300:FF:000488">
    <property type="entry name" value="Small monomeric GTPase (Gtr1)"/>
    <property type="match status" value="1"/>
</dbReference>
<keyword evidence="3 4" id="KW-0342">GTP-binding</keyword>
<dbReference type="Pfam" id="PF04670">
    <property type="entry name" value="Gtr1_RagA"/>
    <property type="match status" value="1"/>
</dbReference>
<dbReference type="GO" id="GO:1904263">
    <property type="term" value="P:positive regulation of TORC1 signaling"/>
    <property type="evidence" value="ECO:0007669"/>
    <property type="project" value="EnsemblFungi"/>
</dbReference>
<sequence length="388" mass="43501">MSTMERSSKRHKQRKVLLMGRSGAGKSSMRSIIFQNYVAKEVRKLGATVDVEHSNIKFMGNLMLNLWDCGGQDSFVESYLTNQRSHVFTSVAVLIFVFDIASREAAPDMLSFANTIRALQEFSPNSKIFVLIHKMDLISGDHRGTLYAQKASDIRATCEDEGFTGKQVDICPSSIWDQSLYRAWTQVIYFLVPNATVIEGMLGKLAELLDAREMILYERTTCLVVTHITRGSEAQNPYTDRFERISSILKTHKHSMSKHTGMMPSEVSFAEMQIKTGTFMFFITRLTENTNLAVVMPSDEASYNAARVNVQLARREFAHLDIVEKKGKEVQSHNSSSNTSGSGSGSSISRTNHAATYRETAATRDEERDDGSEDSEPMSSSRIMHDGR</sequence>
<evidence type="ECO:0000256" key="2">
    <source>
        <dbReference type="ARBA" id="ARBA00022741"/>
    </source>
</evidence>
<evidence type="ECO:0000313" key="7">
    <source>
        <dbReference type="Proteomes" id="UP000016931"/>
    </source>
</evidence>
<dbReference type="STRING" id="692275.N1QH93"/>
<feature type="region of interest" description="Disordered" evidence="5">
    <location>
        <begin position="326"/>
        <end position="388"/>
    </location>
</feature>
<dbReference type="InterPro" id="IPR005225">
    <property type="entry name" value="Small_GTP-bd"/>
</dbReference>
<protein>
    <recommendedName>
        <fullName evidence="4">GTP-binding protein</fullName>
    </recommendedName>
</protein>